<name>A0A078AH79_STYLE</name>
<reference evidence="2 3" key="1">
    <citation type="submission" date="2014-06" db="EMBL/GenBank/DDBJ databases">
        <authorList>
            <person name="Swart Estienne"/>
        </authorList>
    </citation>
    <scope>NUCLEOTIDE SEQUENCE [LARGE SCALE GENOMIC DNA]</scope>
    <source>
        <strain evidence="2 3">130c</strain>
    </source>
</reference>
<dbReference type="EMBL" id="CCKQ01010137">
    <property type="protein sequence ID" value="CDW81640.1"/>
    <property type="molecule type" value="Genomic_DNA"/>
</dbReference>
<proteinExistence type="predicted"/>
<evidence type="ECO:0000313" key="3">
    <source>
        <dbReference type="Proteomes" id="UP000039865"/>
    </source>
</evidence>
<dbReference type="AlphaFoldDB" id="A0A078AH79"/>
<protein>
    <submittedName>
        <fullName evidence="2">Uncharacterized protein</fullName>
    </submittedName>
</protein>
<organism evidence="2 3">
    <name type="scientific">Stylonychia lemnae</name>
    <name type="common">Ciliate</name>
    <dbReference type="NCBI Taxonomy" id="5949"/>
    <lineage>
        <taxon>Eukaryota</taxon>
        <taxon>Sar</taxon>
        <taxon>Alveolata</taxon>
        <taxon>Ciliophora</taxon>
        <taxon>Intramacronucleata</taxon>
        <taxon>Spirotrichea</taxon>
        <taxon>Stichotrichia</taxon>
        <taxon>Sporadotrichida</taxon>
        <taxon>Oxytrichidae</taxon>
        <taxon>Stylonychinae</taxon>
        <taxon>Stylonychia</taxon>
    </lineage>
</organism>
<feature type="region of interest" description="Disordered" evidence="1">
    <location>
        <begin position="312"/>
        <end position="342"/>
    </location>
</feature>
<sequence length="488" mass="56467">MSVAPSKLPEVKSVYEKNKRSNNIYQIIKLLDKNIKYSSTLEKFREKPDEFLFHPIHCEDLCFLSQKELKDLKKHLNDQGGQLQSMANKFVTLTGASQSLTSFQLEKKRNEKVQKQREIQQKRMEIIQNCPSLAEFYDMYLTKNAKKSTGEIEFESFVNRYPKRFKGYDQFLFLPEKKVIHKNSRFVRFDDVDMGDEVEAAIYNDGGKSAPQKLKKYVNEQMDRIMGDKLNQHNFQLKTEDLLQPTIDISEKKPGKNRNNTNNTHSDSRIDVSLLIERSKILVGDADKNLNFNKLIKNINNYHKYHSKSLLKKPMSPQSNQQVNDYQTHQQSQEQSNKRLTLNKKSLAKSISMTEMNVMEKYRQALQTPLSQAQTEETAPSTDGGILMPAVSKISLILDPKSHENFLNMIVKNQVRLQTQQGPRIETPQSSNSKSTVRRQMNRQQWNRPSSMQFRIQSNSSLLKPFQNHRASLSGSKFSIVVPSPIVI</sequence>
<feature type="region of interest" description="Disordered" evidence="1">
    <location>
        <begin position="246"/>
        <end position="266"/>
    </location>
</feature>
<feature type="compositionally biased region" description="Polar residues" evidence="1">
    <location>
        <begin position="420"/>
        <end position="435"/>
    </location>
</feature>
<evidence type="ECO:0000256" key="1">
    <source>
        <dbReference type="SAM" id="MobiDB-lite"/>
    </source>
</evidence>
<dbReference type="InParanoid" id="A0A078AH79"/>
<feature type="compositionally biased region" description="Polar residues" evidence="1">
    <location>
        <begin position="316"/>
        <end position="342"/>
    </location>
</feature>
<keyword evidence="3" id="KW-1185">Reference proteome</keyword>
<feature type="region of interest" description="Disordered" evidence="1">
    <location>
        <begin position="420"/>
        <end position="452"/>
    </location>
</feature>
<dbReference type="Proteomes" id="UP000039865">
    <property type="component" value="Unassembled WGS sequence"/>
</dbReference>
<gene>
    <name evidence="2" type="primary">Contig2276.g2446</name>
    <name evidence="2" type="ORF">STYLEM_10663</name>
</gene>
<feature type="compositionally biased region" description="Polar residues" evidence="1">
    <location>
        <begin position="442"/>
        <end position="452"/>
    </location>
</feature>
<accession>A0A078AH79</accession>
<evidence type="ECO:0000313" key="2">
    <source>
        <dbReference type="EMBL" id="CDW81640.1"/>
    </source>
</evidence>